<dbReference type="AlphaFoldDB" id="B0YE63"/>
<name>B0YE63_ASPFC</name>
<dbReference type="Proteomes" id="UP000001699">
    <property type="component" value="Unassembled WGS sequence"/>
</dbReference>
<evidence type="ECO:0000313" key="4">
    <source>
        <dbReference type="Proteomes" id="UP000001699"/>
    </source>
</evidence>
<feature type="chain" id="PRO_5002760642" description="LysM domain-containing protein" evidence="2">
    <location>
        <begin position="28"/>
        <end position="472"/>
    </location>
</feature>
<proteinExistence type="predicted"/>
<dbReference type="EMBL" id="DS499602">
    <property type="protein sequence ID" value="EDP47947.1"/>
    <property type="molecule type" value="Genomic_DNA"/>
</dbReference>
<evidence type="ECO:0000313" key="3">
    <source>
        <dbReference type="EMBL" id="EDP47947.1"/>
    </source>
</evidence>
<feature type="region of interest" description="Disordered" evidence="1">
    <location>
        <begin position="224"/>
        <end position="257"/>
    </location>
</feature>
<evidence type="ECO:0000256" key="2">
    <source>
        <dbReference type="SAM" id="SignalP"/>
    </source>
</evidence>
<accession>B0YE63</accession>
<reference evidence="3 4" key="1">
    <citation type="journal article" date="2008" name="PLoS Genet.">
        <title>Genomic islands in the pathogenic filamentous fungus Aspergillus fumigatus.</title>
        <authorList>
            <person name="Fedorova N.D."/>
            <person name="Khaldi N."/>
            <person name="Joardar V.S."/>
            <person name="Maiti R."/>
            <person name="Amedeo P."/>
            <person name="Anderson M.J."/>
            <person name="Crabtree J."/>
            <person name="Silva J.C."/>
            <person name="Badger J.H."/>
            <person name="Albarraq A."/>
            <person name="Angiuoli S."/>
            <person name="Bussey H."/>
            <person name="Bowyer P."/>
            <person name="Cotty P.J."/>
            <person name="Dyer P.S."/>
            <person name="Egan A."/>
            <person name="Galens K."/>
            <person name="Fraser-Liggett C.M."/>
            <person name="Haas B.J."/>
            <person name="Inman J.M."/>
            <person name="Kent R."/>
            <person name="Lemieux S."/>
            <person name="Malavazi I."/>
            <person name="Orvis J."/>
            <person name="Roemer T."/>
            <person name="Ronning C.M."/>
            <person name="Sundaram J.P."/>
            <person name="Sutton G."/>
            <person name="Turner G."/>
            <person name="Venter J.C."/>
            <person name="White O.R."/>
            <person name="Whitty B.R."/>
            <person name="Youngman P."/>
            <person name="Wolfe K.H."/>
            <person name="Goldman G.H."/>
            <person name="Wortman J.R."/>
            <person name="Jiang B."/>
            <person name="Denning D.W."/>
            <person name="Nierman W.C."/>
        </authorList>
    </citation>
    <scope>NUCLEOTIDE SEQUENCE [LARGE SCALE GENOMIC DNA]</scope>
    <source>
        <strain evidence="4">CBS 144.89 / FGSC A1163 / CEA10</strain>
    </source>
</reference>
<evidence type="ECO:0008006" key="5">
    <source>
        <dbReference type="Google" id="ProtNLM"/>
    </source>
</evidence>
<protein>
    <recommendedName>
        <fullName evidence="5">LysM domain-containing protein</fullName>
    </recommendedName>
</protein>
<keyword evidence="2" id="KW-0732">Signal</keyword>
<feature type="compositionally biased region" description="Basic and acidic residues" evidence="1">
    <location>
        <begin position="224"/>
        <end position="236"/>
    </location>
</feature>
<dbReference type="HOGENOM" id="CLU_037030_1_0_1"/>
<feature type="signal peptide" evidence="2">
    <location>
        <begin position="1"/>
        <end position="27"/>
    </location>
</feature>
<evidence type="ECO:0000256" key="1">
    <source>
        <dbReference type="SAM" id="MobiDB-lite"/>
    </source>
</evidence>
<feature type="region of interest" description="Disordered" evidence="1">
    <location>
        <begin position="68"/>
        <end position="87"/>
    </location>
</feature>
<organism evidence="3 4">
    <name type="scientific">Aspergillus fumigatus (strain CBS 144.89 / FGSC A1163 / CEA10)</name>
    <name type="common">Neosartorya fumigata</name>
    <dbReference type="NCBI Taxonomy" id="451804"/>
    <lineage>
        <taxon>Eukaryota</taxon>
        <taxon>Fungi</taxon>
        <taxon>Dikarya</taxon>
        <taxon>Ascomycota</taxon>
        <taxon>Pezizomycotina</taxon>
        <taxon>Eurotiomycetes</taxon>
        <taxon>Eurotiomycetidae</taxon>
        <taxon>Eurotiales</taxon>
        <taxon>Aspergillaceae</taxon>
        <taxon>Aspergillus</taxon>
        <taxon>Aspergillus subgen. Fumigati</taxon>
    </lineage>
</organism>
<gene>
    <name evidence="3" type="ORF">AFUB_097980</name>
</gene>
<dbReference type="OrthoDB" id="4232626at2759"/>
<sequence>MQELSGPTQMTLLIIIILSLLLGRILCLEEVPLTPLNNYIASQADTWGRSPSYCPTPGDFGRERTASEYSFSSHGERSTPLPQSRPGRLRFLDHVESDDGASDDEYPSYIPYVIEWRVTLNNRVLAKDTEQDLDSAPSSYWQQIKQKAERVLRQKLNRNRRVKPDDTSIVVSVNDRSQRDLTKRFEKTDIDWTAINRQIRMWQDLLCLPKKKLTVSISINYREDADSSSRKTDKRGNSSVTNRMLRERDDQIDAENYSGQPSVWRDVYQKMRCPGPPCQHEGQYCWQDPIGKKHYRLRTYHLKSIIKYVEQGGILDTHDDVPDNVRKQLYDEEHQRLSKENKPANNLATGSTLPPININVLPTQSSQPVLSSSWGTEATSISDQADYPDIPGPLEAVVEEYANWHLSRVNSDSYKENIKKARDIALENCLDLGQIRTENPEFFVKQGVKIGVARRFVSHTKLWLEEREKGPG</sequence>
<keyword evidence="4" id="KW-1185">Reference proteome</keyword>
<dbReference type="VEuPathDB" id="FungiDB:AFUB_097980"/>